<protein>
    <submittedName>
        <fullName evidence="2">DUF4257 domain-containing protein</fullName>
    </submittedName>
</protein>
<proteinExistence type="predicted"/>
<dbReference type="Proteomes" id="UP001597214">
    <property type="component" value="Unassembled WGS sequence"/>
</dbReference>
<keyword evidence="3" id="KW-1185">Reference proteome</keyword>
<organism evidence="2 3">
    <name type="scientific">Bacillus salitolerans</name>
    <dbReference type="NCBI Taxonomy" id="1437434"/>
    <lineage>
        <taxon>Bacteria</taxon>
        <taxon>Bacillati</taxon>
        <taxon>Bacillota</taxon>
        <taxon>Bacilli</taxon>
        <taxon>Bacillales</taxon>
        <taxon>Bacillaceae</taxon>
        <taxon>Bacillus</taxon>
    </lineage>
</organism>
<evidence type="ECO:0000256" key="1">
    <source>
        <dbReference type="SAM" id="MobiDB-lite"/>
    </source>
</evidence>
<dbReference type="EMBL" id="JBHUEM010000005">
    <property type="protein sequence ID" value="MFD1736123.1"/>
    <property type="molecule type" value="Genomic_DNA"/>
</dbReference>
<comment type="caution">
    <text evidence="2">The sequence shown here is derived from an EMBL/GenBank/DDBJ whole genome shotgun (WGS) entry which is preliminary data.</text>
</comment>
<evidence type="ECO:0000313" key="2">
    <source>
        <dbReference type="EMBL" id="MFD1736123.1"/>
    </source>
</evidence>
<gene>
    <name evidence="2" type="ORF">ACFSCX_06050</name>
</gene>
<reference evidence="3" key="1">
    <citation type="journal article" date="2019" name="Int. J. Syst. Evol. Microbiol.">
        <title>The Global Catalogue of Microorganisms (GCM) 10K type strain sequencing project: providing services to taxonomists for standard genome sequencing and annotation.</title>
        <authorList>
            <consortium name="The Broad Institute Genomics Platform"/>
            <consortium name="The Broad Institute Genome Sequencing Center for Infectious Disease"/>
            <person name="Wu L."/>
            <person name="Ma J."/>
        </authorList>
    </citation>
    <scope>NUCLEOTIDE SEQUENCE [LARGE SCALE GENOMIC DNA]</scope>
    <source>
        <strain evidence="3">CCUG 49339</strain>
    </source>
</reference>
<dbReference type="InterPro" id="IPR025353">
    <property type="entry name" value="DUF4257"/>
</dbReference>
<accession>A0ABW4LQ01</accession>
<dbReference type="RefSeq" id="WP_377927269.1">
    <property type="nucleotide sequence ID" value="NZ_JBHUEM010000005.1"/>
</dbReference>
<evidence type="ECO:0000313" key="3">
    <source>
        <dbReference type="Proteomes" id="UP001597214"/>
    </source>
</evidence>
<dbReference type="Pfam" id="PF14074">
    <property type="entry name" value="DUF4257"/>
    <property type="match status" value="1"/>
</dbReference>
<name>A0ABW4LQ01_9BACI</name>
<feature type="region of interest" description="Disordered" evidence="1">
    <location>
        <begin position="110"/>
        <end position="130"/>
    </location>
</feature>
<sequence>MFLTKVIVGMVIASVVGVYDSSRKNGGKLKKPRNLKTGWDLGFLGDCMGCALSAMVVIAIVDPSVSDTAGWLRLIFLSTVAAFGKDTVFKKLEDAASHLKVNALQETRTMLDEELPKKDEGAQGNKEETG</sequence>